<organism evidence="2">
    <name type="scientific">marine sediment metagenome</name>
    <dbReference type="NCBI Taxonomy" id="412755"/>
    <lineage>
        <taxon>unclassified sequences</taxon>
        <taxon>metagenomes</taxon>
        <taxon>ecological metagenomes</taxon>
    </lineage>
</organism>
<evidence type="ECO:0000313" key="2">
    <source>
        <dbReference type="EMBL" id="KKL26952.1"/>
    </source>
</evidence>
<proteinExistence type="predicted"/>
<accession>A0A0F9CKG8</accession>
<dbReference type="InterPro" id="IPR051604">
    <property type="entry name" value="Ergot_Alk_Oxidoreductase"/>
</dbReference>
<name>A0A0F9CKG8_9ZZZZ</name>
<evidence type="ECO:0000259" key="1">
    <source>
        <dbReference type="Pfam" id="PF05368"/>
    </source>
</evidence>
<dbReference type="EMBL" id="LAZR01035648">
    <property type="protein sequence ID" value="KKL26952.1"/>
    <property type="molecule type" value="Genomic_DNA"/>
</dbReference>
<dbReference type="Gene3D" id="3.90.25.10">
    <property type="entry name" value="UDP-galactose 4-epimerase, domain 1"/>
    <property type="match status" value="1"/>
</dbReference>
<dbReference type="CDD" id="cd05269">
    <property type="entry name" value="TMR_SDR_a"/>
    <property type="match status" value="1"/>
</dbReference>
<dbReference type="PANTHER" id="PTHR43162:SF1">
    <property type="entry name" value="PRESTALK A DIFFERENTIATION PROTEIN A"/>
    <property type="match status" value="1"/>
</dbReference>
<feature type="domain" description="NmrA-like" evidence="1">
    <location>
        <begin position="3"/>
        <end position="256"/>
    </location>
</feature>
<dbReference type="SUPFAM" id="SSF51735">
    <property type="entry name" value="NAD(P)-binding Rossmann-fold domains"/>
    <property type="match status" value="1"/>
</dbReference>
<dbReference type="AlphaFoldDB" id="A0A0F9CKG8"/>
<reference evidence="2" key="1">
    <citation type="journal article" date="2015" name="Nature">
        <title>Complex archaea that bridge the gap between prokaryotes and eukaryotes.</title>
        <authorList>
            <person name="Spang A."/>
            <person name="Saw J.H."/>
            <person name="Jorgensen S.L."/>
            <person name="Zaremba-Niedzwiedzka K."/>
            <person name="Martijn J."/>
            <person name="Lind A.E."/>
            <person name="van Eijk R."/>
            <person name="Schleper C."/>
            <person name="Guy L."/>
            <person name="Ettema T.J."/>
        </authorList>
    </citation>
    <scope>NUCLEOTIDE SEQUENCE</scope>
</reference>
<dbReference type="Pfam" id="PF05368">
    <property type="entry name" value="NmrA"/>
    <property type="match status" value="1"/>
</dbReference>
<dbReference type="InterPro" id="IPR036291">
    <property type="entry name" value="NAD(P)-bd_dom_sf"/>
</dbReference>
<sequence length="296" mass="31057">MPGKILVTGATGNVGSSLIPNLIAMGATVRALVRDESKAQGLRDQGVEVVSGDLDKPETLEAAFSGVDKVFLITAPNPNQVTQARNAIAAAKRAGSPHIVRLSAGAVKDMPGALPRVSAQHAEIDVELKASGLPYTILRPHNFMQNTFMAAQTVASDGAVYLPMKEGKLGMIDLRDIVDVAAKVLTEAGHEGKTYGLTGPASISYHDIAAGLSKALGKEVKYVDVPPEAAREAMVGMGLPEWIVGALNEYNKAFSEGSGDFTTNDFEEITGHPARSYETFARDFAQAFSPAGAPAP</sequence>
<dbReference type="Gene3D" id="3.40.50.720">
    <property type="entry name" value="NAD(P)-binding Rossmann-like Domain"/>
    <property type="match status" value="1"/>
</dbReference>
<comment type="caution">
    <text evidence="2">The sequence shown here is derived from an EMBL/GenBank/DDBJ whole genome shotgun (WGS) entry which is preliminary data.</text>
</comment>
<protein>
    <recommendedName>
        <fullName evidence="1">NmrA-like domain-containing protein</fullName>
    </recommendedName>
</protein>
<dbReference type="InterPro" id="IPR008030">
    <property type="entry name" value="NmrA-like"/>
</dbReference>
<dbReference type="PANTHER" id="PTHR43162">
    <property type="match status" value="1"/>
</dbReference>
<gene>
    <name evidence="2" type="ORF">LCGC14_2390100</name>
</gene>